<gene>
    <name evidence="8" type="primary">LOC101833336</name>
</gene>
<organism evidence="7 8">
    <name type="scientific">Mesocricetus auratus</name>
    <name type="common">Golden hamster</name>
    <dbReference type="NCBI Taxonomy" id="10036"/>
    <lineage>
        <taxon>Eukaryota</taxon>
        <taxon>Metazoa</taxon>
        <taxon>Chordata</taxon>
        <taxon>Craniata</taxon>
        <taxon>Vertebrata</taxon>
        <taxon>Euteleostomi</taxon>
        <taxon>Mammalia</taxon>
        <taxon>Eutheria</taxon>
        <taxon>Euarchontoglires</taxon>
        <taxon>Glires</taxon>
        <taxon>Rodentia</taxon>
        <taxon>Myomorpha</taxon>
        <taxon>Muroidea</taxon>
        <taxon>Cricetidae</taxon>
        <taxon>Cricetinae</taxon>
        <taxon>Mesocricetus</taxon>
    </lineage>
</organism>
<dbReference type="RefSeq" id="XP_005074870.1">
    <property type="nucleotide sequence ID" value="XM_005074813.3"/>
</dbReference>
<accession>A0A1U7QAP2</accession>
<dbReference type="SUPFAM" id="SSF68906">
    <property type="entry name" value="SAP domain"/>
    <property type="match status" value="1"/>
</dbReference>
<evidence type="ECO:0000256" key="1">
    <source>
        <dbReference type="ARBA" id="ARBA00004123"/>
    </source>
</evidence>
<dbReference type="GO" id="GO:0048731">
    <property type="term" value="P:system development"/>
    <property type="evidence" value="ECO:0007669"/>
    <property type="project" value="TreeGrafter"/>
</dbReference>
<dbReference type="PROSITE" id="PS50800">
    <property type="entry name" value="SAP"/>
    <property type="match status" value="1"/>
</dbReference>
<dbReference type="KEGG" id="maua:101833336"/>
<dbReference type="STRING" id="10036.ENSMAUP00000010164"/>
<proteinExistence type="predicted"/>
<dbReference type="Proteomes" id="UP000886700">
    <property type="component" value="Unplaced"/>
</dbReference>
<feature type="region of interest" description="Disordered" evidence="5">
    <location>
        <begin position="37"/>
        <end position="79"/>
    </location>
</feature>
<dbReference type="GO" id="GO:0005634">
    <property type="term" value="C:nucleus"/>
    <property type="evidence" value="ECO:0007669"/>
    <property type="project" value="UniProtKB-SubCell"/>
</dbReference>
<dbReference type="GO" id="GO:0003682">
    <property type="term" value="F:chromatin binding"/>
    <property type="evidence" value="ECO:0007669"/>
    <property type="project" value="InterPro"/>
</dbReference>
<dbReference type="InterPro" id="IPR003034">
    <property type="entry name" value="SAP_dom"/>
</dbReference>
<dbReference type="eggNOG" id="ENOG502RVK6">
    <property type="taxonomic scope" value="Eukaryota"/>
</dbReference>
<evidence type="ECO:0000256" key="2">
    <source>
        <dbReference type="ARBA" id="ARBA00023015"/>
    </source>
</evidence>
<comment type="subcellular location">
    <subcellularLocation>
        <location evidence="1">Nucleus</location>
    </subcellularLocation>
</comment>
<keyword evidence="7" id="KW-1185">Reference proteome</keyword>
<keyword evidence="3" id="KW-0804">Transcription</keyword>
<dbReference type="PANTHER" id="PTHR16073:SF10">
    <property type="entry name" value="DEVELOPMENTAL PLURIPOTENCY-ASSOCIATED PROTEIN 2"/>
    <property type="match status" value="1"/>
</dbReference>
<dbReference type="GeneID" id="101833336"/>
<dbReference type="InterPro" id="IPR025891">
    <property type="entry name" value="Dppa2/4_C_dom"/>
</dbReference>
<dbReference type="PANTHER" id="PTHR16073">
    <property type="entry name" value="DCR DOMAIN-CONTAINING PROTEIN"/>
    <property type="match status" value="1"/>
</dbReference>
<dbReference type="InterPro" id="IPR025892">
    <property type="entry name" value="Dppa2/4_central_dom"/>
</dbReference>
<evidence type="ECO:0000256" key="4">
    <source>
        <dbReference type="ARBA" id="ARBA00023242"/>
    </source>
</evidence>
<feature type="domain" description="SAP" evidence="6">
    <location>
        <begin position="87"/>
        <end position="121"/>
    </location>
</feature>
<keyword evidence="4" id="KW-0539">Nucleus</keyword>
<dbReference type="SMART" id="SM00513">
    <property type="entry name" value="SAP"/>
    <property type="match status" value="1"/>
</dbReference>
<dbReference type="Pfam" id="PF14047">
    <property type="entry name" value="DCR"/>
    <property type="match status" value="1"/>
</dbReference>
<dbReference type="InterPro" id="IPR039590">
    <property type="entry name" value="Dppa2/4"/>
</dbReference>
<evidence type="ECO:0000313" key="8">
    <source>
        <dbReference type="RefSeq" id="XP_005074870.1"/>
    </source>
</evidence>
<evidence type="ECO:0000313" key="7">
    <source>
        <dbReference type="Proteomes" id="UP000886700"/>
    </source>
</evidence>
<protein>
    <submittedName>
        <fullName evidence="8">Developmental pluripotency-associated protein 2</fullName>
    </submittedName>
</protein>
<sequence>MALSSRDAQEKPFKEEFDEEEIILTLVPFTEEEAITPQVPAQVPTESVSSTIVHRPPVPPMVPSEDVKPSASELKPYPSLPDMLPPITEVSRNTLREWCRLRNLSTDGKKVEVYERLQKNAFSEQKCHIPQTPLEAKMKPKSKKAKKEPMPQNLKREREEEENAIVEVLTSERESAFASWGRIVTRAGLPMSANRQPLPSNGKTFLLPAPGFRWCVVHGRLLPADEPGWVCLQMNIGHTWVPDSPQRMIPLFLLPACVFPNPGVEDNMLCPECVRRNKRTMRNFTKDKRSSRKRKILPPNLPP</sequence>
<dbReference type="Pfam" id="PF14049">
    <property type="entry name" value="Dppa2_A"/>
    <property type="match status" value="1"/>
</dbReference>
<evidence type="ECO:0000256" key="3">
    <source>
        <dbReference type="ARBA" id="ARBA00023163"/>
    </source>
</evidence>
<dbReference type="AlphaFoldDB" id="A0A1U7QAP2"/>
<evidence type="ECO:0000256" key="5">
    <source>
        <dbReference type="SAM" id="MobiDB-lite"/>
    </source>
</evidence>
<reference evidence="8" key="1">
    <citation type="submission" date="2025-08" db="UniProtKB">
        <authorList>
            <consortium name="RefSeq"/>
        </authorList>
    </citation>
    <scope>IDENTIFICATION</scope>
    <source>
        <tissue evidence="8">Liver</tissue>
    </source>
</reference>
<dbReference type="InterPro" id="IPR036361">
    <property type="entry name" value="SAP_dom_sf"/>
</dbReference>
<keyword evidence="2" id="KW-0805">Transcription regulation</keyword>
<dbReference type="OrthoDB" id="5964929at2759"/>
<evidence type="ECO:0000259" key="6">
    <source>
        <dbReference type="PROSITE" id="PS50800"/>
    </source>
</evidence>
<feature type="region of interest" description="Disordered" evidence="5">
    <location>
        <begin position="136"/>
        <end position="159"/>
    </location>
</feature>
<name>A0A1U7QAP2_MESAU</name>